<keyword evidence="6" id="KW-1185">Reference proteome</keyword>
<dbReference type="Proteomes" id="UP000282106">
    <property type="component" value="Unassembled WGS sequence"/>
</dbReference>
<sequence length="304" mass="32210">MNAYRMIVDLGGTTVRLALAASDGSLSALERHASPRQDLLPLLRSYRERQGETLSGLTIGAAGRIRRLPGRASVTLTNLALTLSREELSAALGLPVLLLNDLAAVAAALPLLPSSDLEAFGPDRQPGQGTRVVVGLGTGFGVAVLTADGAILETEAGHADLPAATVEERACLTRLSPLKAVSIETLFSGPGLLRHHALHTGEHLDDPGLLHERVRSDPRSAKAMRQYSRWLGRVCGNLVLSFGAWGGLYLAGGVSRRLGPLLDGNCFREGFEDKPHFGPELAAVPVWRIRAEEPALLGLARLAA</sequence>
<keyword evidence="2" id="KW-0418">Kinase</keyword>
<comment type="caution">
    <text evidence="5">The sequence shown here is derived from an EMBL/GenBank/DDBJ whole genome shotgun (WGS) entry which is preliminary data.</text>
</comment>
<dbReference type="RefSeq" id="WP_123209882.1">
    <property type="nucleotide sequence ID" value="NZ_RJVO01000001.1"/>
</dbReference>
<dbReference type="InterPro" id="IPR043129">
    <property type="entry name" value="ATPase_NBD"/>
</dbReference>
<proteinExistence type="inferred from homology"/>
<dbReference type="InterPro" id="IPR003836">
    <property type="entry name" value="Glucokinase"/>
</dbReference>
<dbReference type="GO" id="GO:0005536">
    <property type="term" value="F:D-glucose binding"/>
    <property type="evidence" value="ECO:0007669"/>
    <property type="project" value="InterPro"/>
</dbReference>
<name>A0A3N0VK10_9GAMM</name>
<dbReference type="InterPro" id="IPR050201">
    <property type="entry name" value="Bacterial_glucokinase"/>
</dbReference>
<dbReference type="SUPFAM" id="SSF53067">
    <property type="entry name" value="Actin-like ATPase domain"/>
    <property type="match status" value="1"/>
</dbReference>
<keyword evidence="1" id="KW-0808">Transferase</keyword>
<evidence type="ECO:0000256" key="4">
    <source>
        <dbReference type="SAM" id="Phobius"/>
    </source>
</evidence>
<keyword evidence="4" id="KW-0812">Transmembrane</keyword>
<evidence type="ECO:0000256" key="2">
    <source>
        <dbReference type="ARBA" id="ARBA00022777"/>
    </source>
</evidence>
<dbReference type="GO" id="GO:0005524">
    <property type="term" value="F:ATP binding"/>
    <property type="evidence" value="ECO:0007669"/>
    <property type="project" value="InterPro"/>
</dbReference>
<protein>
    <submittedName>
        <fullName evidence="5">ROK family protein</fullName>
    </submittedName>
</protein>
<dbReference type="PANTHER" id="PTHR47690:SF1">
    <property type="entry name" value="GLUCOKINASE"/>
    <property type="match status" value="1"/>
</dbReference>
<dbReference type="GO" id="GO:0006096">
    <property type="term" value="P:glycolytic process"/>
    <property type="evidence" value="ECO:0007669"/>
    <property type="project" value="InterPro"/>
</dbReference>
<keyword evidence="4" id="KW-0472">Membrane</keyword>
<organism evidence="5 6">
    <name type="scientific">Stagnimonas aquatica</name>
    <dbReference type="NCBI Taxonomy" id="2689987"/>
    <lineage>
        <taxon>Bacteria</taxon>
        <taxon>Pseudomonadati</taxon>
        <taxon>Pseudomonadota</taxon>
        <taxon>Gammaproteobacteria</taxon>
        <taxon>Nevskiales</taxon>
        <taxon>Nevskiaceae</taxon>
        <taxon>Stagnimonas</taxon>
    </lineage>
</organism>
<dbReference type="AlphaFoldDB" id="A0A3N0VK10"/>
<dbReference type="GO" id="GO:0005829">
    <property type="term" value="C:cytosol"/>
    <property type="evidence" value="ECO:0007669"/>
    <property type="project" value="TreeGrafter"/>
</dbReference>
<keyword evidence="4" id="KW-1133">Transmembrane helix</keyword>
<dbReference type="EMBL" id="RJVO01000001">
    <property type="protein sequence ID" value="ROH93030.1"/>
    <property type="molecule type" value="Genomic_DNA"/>
</dbReference>
<feature type="transmembrane region" description="Helical" evidence="4">
    <location>
        <begin position="230"/>
        <end position="251"/>
    </location>
</feature>
<evidence type="ECO:0000313" key="6">
    <source>
        <dbReference type="Proteomes" id="UP000282106"/>
    </source>
</evidence>
<dbReference type="Gene3D" id="3.30.420.40">
    <property type="match status" value="1"/>
</dbReference>
<dbReference type="GO" id="GO:0004340">
    <property type="term" value="F:glucokinase activity"/>
    <property type="evidence" value="ECO:0007669"/>
    <property type="project" value="InterPro"/>
</dbReference>
<dbReference type="Pfam" id="PF02685">
    <property type="entry name" value="Glucokinase"/>
    <property type="match status" value="1"/>
</dbReference>
<dbReference type="CDD" id="cd24008">
    <property type="entry name" value="ASKHA_NBD_GLK"/>
    <property type="match status" value="1"/>
</dbReference>
<accession>A0A3N0VK10</accession>
<gene>
    <name evidence="5" type="ORF">ED208_00370</name>
</gene>
<dbReference type="FunCoup" id="A0A3N0VK10">
    <property type="interactions" value="204"/>
</dbReference>
<evidence type="ECO:0000313" key="5">
    <source>
        <dbReference type="EMBL" id="ROH93030.1"/>
    </source>
</evidence>
<evidence type="ECO:0000256" key="1">
    <source>
        <dbReference type="ARBA" id="ARBA00022679"/>
    </source>
</evidence>
<comment type="similarity">
    <text evidence="3">Belongs to the bacterial glucokinase family.</text>
</comment>
<reference evidence="5 6" key="1">
    <citation type="submission" date="2018-10" db="EMBL/GenBank/DDBJ databases">
        <authorList>
            <person name="Chen W.-M."/>
        </authorList>
    </citation>
    <scope>NUCLEOTIDE SEQUENCE [LARGE SCALE GENOMIC DNA]</scope>
    <source>
        <strain evidence="5 6">THS-13</strain>
    </source>
</reference>
<evidence type="ECO:0000256" key="3">
    <source>
        <dbReference type="RuleBase" id="RU004046"/>
    </source>
</evidence>
<dbReference type="PANTHER" id="PTHR47690">
    <property type="entry name" value="GLUCOKINASE"/>
    <property type="match status" value="1"/>
</dbReference>
<dbReference type="Gene3D" id="3.40.367.20">
    <property type="match status" value="1"/>
</dbReference>
<dbReference type="InParanoid" id="A0A3N0VK10"/>